<dbReference type="Pfam" id="PF23572">
    <property type="entry name" value="GH3_C"/>
    <property type="match status" value="1"/>
</dbReference>
<feature type="transmembrane region" description="Helical" evidence="3">
    <location>
        <begin position="135"/>
        <end position="153"/>
    </location>
</feature>
<dbReference type="PANTHER" id="PTHR31901">
    <property type="entry name" value="GH3 DOMAIN-CONTAINING PROTEIN"/>
    <property type="match status" value="1"/>
</dbReference>
<keyword evidence="2" id="KW-0436">Ligase</keyword>
<gene>
    <name evidence="6" type="ORF">EZV62_010557</name>
</gene>
<dbReference type="Proteomes" id="UP000323000">
    <property type="component" value="Chromosome 4"/>
</dbReference>
<evidence type="ECO:0000256" key="3">
    <source>
        <dbReference type="SAM" id="Phobius"/>
    </source>
</evidence>
<evidence type="ECO:0000259" key="5">
    <source>
        <dbReference type="Pfam" id="PF23572"/>
    </source>
</evidence>
<dbReference type="Pfam" id="PF03321">
    <property type="entry name" value="GH3"/>
    <property type="match status" value="1"/>
</dbReference>
<comment type="caution">
    <text evidence="6">The sequence shown here is derived from an EMBL/GenBank/DDBJ whole genome shotgun (WGS) entry which is preliminary data.</text>
</comment>
<dbReference type="InterPro" id="IPR004993">
    <property type="entry name" value="GH3"/>
</dbReference>
<evidence type="ECO:0000256" key="2">
    <source>
        <dbReference type="ARBA" id="ARBA00022598"/>
    </source>
</evidence>
<evidence type="ECO:0000313" key="6">
    <source>
        <dbReference type="EMBL" id="TXG63563.1"/>
    </source>
</evidence>
<evidence type="ECO:0000259" key="4">
    <source>
        <dbReference type="Pfam" id="PF23571"/>
    </source>
</evidence>
<dbReference type="InterPro" id="IPR055378">
    <property type="entry name" value="GH3_C"/>
</dbReference>
<dbReference type="InterPro" id="IPR055377">
    <property type="entry name" value="GH3_M"/>
</dbReference>
<accession>A0A5C7I230</accession>
<name>A0A5C7I230_9ROSI</name>
<keyword evidence="3" id="KW-0812">Transmembrane</keyword>
<sequence>MTDEEILSKLEDSTENAARRQLDTLRSILERQAGVRYLQPHLTGYSAPIDASTFRRAVPLSCYDDYVDHINQLASGLVDHDHDKPLLSVDPLVCFFYSSGTSSVKPKLIPYFDSTLSKAASQIAHQGSGAILRRFHLILFLCFILFYFFYLPMSKLFPPKNENNKVLCFIYAGNITTTKGGFKAMAASAFPLQRSRNETWSQLRYHSSPLEVILGSDLEHQMYCHLLCGLRNSEIISGIVAPYAGGLIRIFSVLESKWEQMCDDLENGYPCSDITEIAMRDSVVEVLGGPQPDLAKRIRSICGENNWCGIVSRLWPNVRYIRCVTTGIMRQYYPKLKYYAGEVPVVGGDYFASECCVGINLDIVQPPETTRFVMLPTAAYFEFLPFDMERREIIGEETAEFSSVEVGKVYEVVVTTYRGLYRYRLGDIVKVVGFYNSAPQVEFLMRAPKSSFEIVTERDLMSAMEVFQSVLRNAMAAEIVEFAIYMDLELSPRKLRIFVEVSGGCMFLQEKLPESSVVGFKRCCSSLEDGLGSIYKVQRDRGQVSPLLVSIVKPGSFDKLLRVAIENGAPASQYKPPKIIRNHEIAEFLEGCSLETACLDSLDG</sequence>
<protein>
    <recommendedName>
        <fullName evidence="8">Indole-3-acetic acid-amido synthetase GH3.6</fullName>
    </recommendedName>
</protein>
<proteinExistence type="inferred from homology"/>
<dbReference type="Pfam" id="PF23571">
    <property type="entry name" value="GH3_M"/>
    <property type="match status" value="1"/>
</dbReference>
<dbReference type="OrthoDB" id="10004661at2759"/>
<organism evidence="6 7">
    <name type="scientific">Acer yangbiense</name>
    <dbReference type="NCBI Taxonomy" id="1000413"/>
    <lineage>
        <taxon>Eukaryota</taxon>
        <taxon>Viridiplantae</taxon>
        <taxon>Streptophyta</taxon>
        <taxon>Embryophyta</taxon>
        <taxon>Tracheophyta</taxon>
        <taxon>Spermatophyta</taxon>
        <taxon>Magnoliopsida</taxon>
        <taxon>eudicotyledons</taxon>
        <taxon>Gunneridae</taxon>
        <taxon>Pentapetalae</taxon>
        <taxon>rosids</taxon>
        <taxon>malvids</taxon>
        <taxon>Sapindales</taxon>
        <taxon>Sapindaceae</taxon>
        <taxon>Hippocastanoideae</taxon>
        <taxon>Acereae</taxon>
        <taxon>Acer</taxon>
    </lineage>
</organism>
<evidence type="ECO:0000256" key="1">
    <source>
        <dbReference type="ARBA" id="ARBA00008068"/>
    </source>
</evidence>
<dbReference type="GO" id="GO:0005737">
    <property type="term" value="C:cytoplasm"/>
    <property type="evidence" value="ECO:0007669"/>
    <property type="project" value="TreeGrafter"/>
</dbReference>
<dbReference type="GO" id="GO:0016881">
    <property type="term" value="F:acid-amino acid ligase activity"/>
    <property type="evidence" value="ECO:0007669"/>
    <property type="project" value="TreeGrafter"/>
</dbReference>
<comment type="similarity">
    <text evidence="1">Belongs to the IAA-amido conjugating enzyme family.</text>
</comment>
<evidence type="ECO:0008006" key="8">
    <source>
        <dbReference type="Google" id="ProtNLM"/>
    </source>
</evidence>
<reference evidence="7" key="1">
    <citation type="journal article" date="2019" name="Gigascience">
        <title>De novo genome assembly of the endangered Acer yangbiense, a plant species with extremely small populations endemic to Yunnan Province, China.</title>
        <authorList>
            <person name="Yang J."/>
            <person name="Wariss H.M."/>
            <person name="Tao L."/>
            <person name="Zhang R."/>
            <person name="Yun Q."/>
            <person name="Hollingsworth P."/>
            <person name="Dao Z."/>
            <person name="Luo G."/>
            <person name="Guo H."/>
            <person name="Ma Y."/>
            <person name="Sun W."/>
        </authorList>
    </citation>
    <scope>NUCLEOTIDE SEQUENCE [LARGE SCALE GENOMIC DNA]</scope>
    <source>
        <strain evidence="7">cv. Malutang</strain>
    </source>
</reference>
<dbReference type="PANTHER" id="PTHR31901:SF44">
    <property type="entry name" value="INDOLE-3-ACETIC ACID-AMIDO SYNTHETASE GH3.6-RELATED"/>
    <property type="match status" value="1"/>
</dbReference>
<keyword evidence="3" id="KW-0472">Membrane</keyword>
<keyword evidence="7" id="KW-1185">Reference proteome</keyword>
<feature type="domain" description="GH3 middle" evidence="4">
    <location>
        <begin position="372"/>
        <end position="446"/>
    </location>
</feature>
<evidence type="ECO:0000313" key="7">
    <source>
        <dbReference type="Proteomes" id="UP000323000"/>
    </source>
</evidence>
<keyword evidence="3" id="KW-1133">Transmembrane helix</keyword>
<dbReference type="EMBL" id="VAHF01000004">
    <property type="protein sequence ID" value="TXG63563.1"/>
    <property type="molecule type" value="Genomic_DNA"/>
</dbReference>
<dbReference type="AlphaFoldDB" id="A0A5C7I230"/>
<feature type="domain" description="GH3 C-terminal" evidence="5">
    <location>
        <begin position="459"/>
        <end position="583"/>
    </location>
</feature>